<protein>
    <recommendedName>
        <fullName evidence="2">N-acetyltransferase</fullName>
    </recommendedName>
</protein>
<dbReference type="Gene3D" id="2.160.10.10">
    <property type="entry name" value="Hexapeptide repeat proteins"/>
    <property type="match status" value="1"/>
</dbReference>
<evidence type="ECO:0000313" key="1">
    <source>
        <dbReference type="EMBL" id="GAF86492.1"/>
    </source>
</evidence>
<dbReference type="InterPro" id="IPR011004">
    <property type="entry name" value="Trimer_LpxA-like_sf"/>
</dbReference>
<proteinExistence type="predicted"/>
<dbReference type="AlphaFoldDB" id="X0TEB4"/>
<dbReference type="EMBL" id="BARS01017641">
    <property type="protein sequence ID" value="GAF86492.1"/>
    <property type="molecule type" value="Genomic_DNA"/>
</dbReference>
<sequence length="105" mass="11331">SRVSRKHELKLTSVKKGATIGANATVICGNTIGRYAFVGAGAVVTKDIPDYAMVYGTPAQPQGWVCQCGVKLDFATNSTAKCSECGKEYRKQEQENEKGTTIERL</sequence>
<feature type="non-terminal residue" evidence="1">
    <location>
        <position position="1"/>
    </location>
</feature>
<dbReference type="SUPFAM" id="SSF51161">
    <property type="entry name" value="Trimeric LpxA-like enzymes"/>
    <property type="match status" value="1"/>
</dbReference>
<name>X0TEB4_9ZZZZ</name>
<evidence type="ECO:0008006" key="2">
    <source>
        <dbReference type="Google" id="ProtNLM"/>
    </source>
</evidence>
<dbReference type="PANTHER" id="PTHR43300:SF4">
    <property type="entry name" value="ACYL-[ACYL-CARRIER-PROTEIN]--UDP-N-ACETYLGLUCOSAMINE O-ACYLTRANSFERASE"/>
    <property type="match status" value="1"/>
</dbReference>
<dbReference type="InterPro" id="IPR050179">
    <property type="entry name" value="Trans_hexapeptide_repeat"/>
</dbReference>
<reference evidence="1" key="1">
    <citation type="journal article" date="2014" name="Front. Microbiol.">
        <title>High frequency of phylogenetically diverse reductive dehalogenase-homologous genes in deep subseafloor sedimentary metagenomes.</title>
        <authorList>
            <person name="Kawai M."/>
            <person name="Futagami T."/>
            <person name="Toyoda A."/>
            <person name="Takaki Y."/>
            <person name="Nishi S."/>
            <person name="Hori S."/>
            <person name="Arai W."/>
            <person name="Tsubouchi T."/>
            <person name="Morono Y."/>
            <person name="Uchiyama I."/>
            <person name="Ito T."/>
            <person name="Fujiyama A."/>
            <person name="Inagaki F."/>
            <person name="Takami H."/>
        </authorList>
    </citation>
    <scope>NUCLEOTIDE SEQUENCE</scope>
    <source>
        <strain evidence="1">Expedition CK06-06</strain>
    </source>
</reference>
<comment type="caution">
    <text evidence="1">The sequence shown here is derived from an EMBL/GenBank/DDBJ whole genome shotgun (WGS) entry which is preliminary data.</text>
</comment>
<accession>X0TEB4</accession>
<gene>
    <name evidence="1" type="ORF">S01H1_28829</name>
</gene>
<dbReference type="PANTHER" id="PTHR43300">
    <property type="entry name" value="ACETYLTRANSFERASE"/>
    <property type="match status" value="1"/>
</dbReference>
<organism evidence="1">
    <name type="scientific">marine sediment metagenome</name>
    <dbReference type="NCBI Taxonomy" id="412755"/>
    <lineage>
        <taxon>unclassified sequences</taxon>
        <taxon>metagenomes</taxon>
        <taxon>ecological metagenomes</taxon>
    </lineage>
</organism>